<name>A0A8S4QGY0_9NEOP</name>
<gene>
    <name evidence="2" type="primary">jg883</name>
    <name evidence="2" type="ORF">PAEG_LOCUS1224</name>
</gene>
<organism evidence="2 3">
    <name type="scientific">Pararge aegeria aegeria</name>
    <dbReference type="NCBI Taxonomy" id="348720"/>
    <lineage>
        <taxon>Eukaryota</taxon>
        <taxon>Metazoa</taxon>
        <taxon>Ecdysozoa</taxon>
        <taxon>Arthropoda</taxon>
        <taxon>Hexapoda</taxon>
        <taxon>Insecta</taxon>
        <taxon>Pterygota</taxon>
        <taxon>Neoptera</taxon>
        <taxon>Endopterygota</taxon>
        <taxon>Lepidoptera</taxon>
        <taxon>Glossata</taxon>
        <taxon>Ditrysia</taxon>
        <taxon>Papilionoidea</taxon>
        <taxon>Nymphalidae</taxon>
        <taxon>Satyrinae</taxon>
        <taxon>Satyrini</taxon>
        <taxon>Parargina</taxon>
        <taxon>Pararge</taxon>
    </lineage>
</organism>
<feature type="non-terminal residue" evidence="2">
    <location>
        <position position="1"/>
    </location>
</feature>
<evidence type="ECO:0000313" key="3">
    <source>
        <dbReference type="Proteomes" id="UP000838756"/>
    </source>
</evidence>
<dbReference type="Proteomes" id="UP000838756">
    <property type="component" value="Unassembled WGS sequence"/>
</dbReference>
<dbReference type="EMBL" id="CAKXAJ010004236">
    <property type="protein sequence ID" value="CAH2208673.1"/>
    <property type="molecule type" value="Genomic_DNA"/>
</dbReference>
<proteinExistence type="predicted"/>
<reference evidence="2" key="1">
    <citation type="submission" date="2022-03" db="EMBL/GenBank/DDBJ databases">
        <authorList>
            <person name="Lindestad O."/>
        </authorList>
    </citation>
    <scope>NUCLEOTIDE SEQUENCE</scope>
</reference>
<protein>
    <submittedName>
        <fullName evidence="2">Jg883 protein</fullName>
    </submittedName>
</protein>
<comment type="caution">
    <text evidence="2">The sequence shown here is derived from an EMBL/GenBank/DDBJ whole genome shotgun (WGS) entry which is preliminary data.</text>
</comment>
<sequence length="201" mass="23090">MDESVSRRWGVNITLGSPILQVALFVPEFVWARETKEADDNAIENNMDDLEGITYSNKGHPHPDHLNNQISTNEHSKQDTWPQTDDENSNHENHGPVVIQPAYKKADKSYNDNFQENDSSYVAERLENSDGPKVLALIMDNDKNKEFNSTKEVGKKKLLYKSLNSVRLKKPIRLQLWLDINRETFGSRTNPQCVHWSTLRG</sequence>
<dbReference type="OrthoDB" id="26203at2759"/>
<evidence type="ECO:0000313" key="2">
    <source>
        <dbReference type="EMBL" id="CAH2208673.1"/>
    </source>
</evidence>
<dbReference type="AlphaFoldDB" id="A0A8S4QGY0"/>
<evidence type="ECO:0000256" key="1">
    <source>
        <dbReference type="SAM" id="MobiDB-lite"/>
    </source>
</evidence>
<accession>A0A8S4QGY0</accession>
<feature type="region of interest" description="Disordered" evidence="1">
    <location>
        <begin position="54"/>
        <end position="97"/>
    </location>
</feature>
<feature type="compositionally biased region" description="Polar residues" evidence="1">
    <location>
        <begin position="66"/>
        <end position="83"/>
    </location>
</feature>
<keyword evidence="3" id="KW-1185">Reference proteome</keyword>